<dbReference type="PANTHER" id="PTHR12242:SF10">
    <property type="entry name" value="TRANSMEMBRANE PROTEIN"/>
    <property type="match status" value="1"/>
</dbReference>
<comment type="caution">
    <text evidence="2">The sequence shown here is derived from an EMBL/GenBank/DDBJ whole genome shotgun (WGS) entry which is preliminary data.</text>
</comment>
<protein>
    <submittedName>
        <fullName evidence="2">Uncharacterized protein</fullName>
    </submittedName>
</protein>
<evidence type="ECO:0000256" key="1">
    <source>
        <dbReference type="SAM" id="Phobius"/>
    </source>
</evidence>
<dbReference type="NCBIfam" id="TIGR01589">
    <property type="entry name" value="A_thal_3526"/>
    <property type="match status" value="1"/>
</dbReference>
<feature type="non-terminal residue" evidence="2">
    <location>
        <position position="1"/>
    </location>
</feature>
<dbReference type="InterPro" id="IPR006476">
    <property type="entry name" value="CHP01589_pln"/>
</dbReference>
<evidence type="ECO:0000313" key="2">
    <source>
        <dbReference type="EMBL" id="KAG6585166.1"/>
    </source>
</evidence>
<dbReference type="Pfam" id="PF09713">
    <property type="entry name" value="A_thal_3526"/>
    <property type="match status" value="1"/>
</dbReference>
<keyword evidence="1" id="KW-0812">Transmembrane</keyword>
<dbReference type="EMBL" id="JAGKQH010000012">
    <property type="protein sequence ID" value="KAG6585166.1"/>
    <property type="molecule type" value="Genomic_DNA"/>
</dbReference>
<dbReference type="GO" id="GO:0016020">
    <property type="term" value="C:membrane"/>
    <property type="evidence" value="ECO:0007669"/>
    <property type="project" value="TreeGrafter"/>
</dbReference>
<evidence type="ECO:0000313" key="3">
    <source>
        <dbReference type="Proteomes" id="UP000685013"/>
    </source>
</evidence>
<accession>A0AAV6MRQ7</accession>
<proteinExistence type="predicted"/>
<keyword evidence="1" id="KW-0472">Membrane</keyword>
<gene>
    <name evidence="2" type="ORF">SDJN03_17899</name>
</gene>
<keyword evidence="3" id="KW-1185">Reference proteome</keyword>
<reference evidence="2 3" key="1">
    <citation type="journal article" date="2021" name="Hortic Res">
        <title>The domestication of Cucurbita argyrosperma as revealed by the genome of its wild relative.</title>
        <authorList>
            <person name="Barrera-Redondo J."/>
            <person name="Sanchez-de la Vega G."/>
            <person name="Aguirre-Liguori J.A."/>
            <person name="Castellanos-Morales G."/>
            <person name="Gutierrez-Guerrero Y.T."/>
            <person name="Aguirre-Dugua X."/>
            <person name="Aguirre-Planter E."/>
            <person name="Tenaillon M.I."/>
            <person name="Lira-Saade R."/>
            <person name="Eguiarte L.E."/>
        </authorList>
    </citation>
    <scope>NUCLEOTIDE SEQUENCE [LARGE SCALE GENOMIC DNA]</scope>
    <source>
        <strain evidence="2">JBR-2021</strain>
    </source>
</reference>
<dbReference type="AlphaFoldDB" id="A0AAV6MRQ7"/>
<name>A0AAV6MRQ7_9ROSI</name>
<feature type="transmembrane region" description="Helical" evidence="1">
    <location>
        <begin position="345"/>
        <end position="369"/>
    </location>
</feature>
<feature type="transmembrane region" description="Helical" evidence="1">
    <location>
        <begin position="234"/>
        <end position="254"/>
    </location>
</feature>
<organism evidence="2 3">
    <name type="scientific">Cucurbita argyrosperma subsp. sororia</name>
    <dbReference type="NCBI Taxonomy" id="37648"/>
    <lineage>
        <taxon>Eukaryota</taxon>
        <taxon>Viridiplantae</taxon>
        <taxon>Streptophyta</taxon>
        <taxon>Embryophyta</taxon>
        <taxon>Tracheophyta</taxon>
        <taxon>Spermatophyta</taxon>
        <taxon>Magnoliopsida</taxon>
        <taxon>eudicotyledons</taxon>
        <taxon>Gunneridae</taxon>
        <taxon>Pentapetalae</taxon>
        <taxon>rosids</taxon>
        <taxon>fabids</taxon>
        <taxon>Cucurbitales</taxon>
        <taxon>Cucurbitaceae</taxon>
        <taxon>Cucurbiteae</taxon>
        <taxon>Cucurbita</taxon>
    </lineage>
</organism>
<feature type="transmembrane region" description="Helical" evidence="1">
    <location>
        <begin position="266"/>
        <end position="287"/>
    </location>
</feature>
<keyword evidence="1" id="KW-1133">Transmembrane helix</keyword>
<feature type="transmembrane region" description="Helical" evidence="1">
    <location>
        <begin position="171"/>
        <end position="192"/>
    </location>
</feature>
<sequence>MHPNAHHLLPCFHCHPHAYIRLIQHLIERCLLLHMSRDECVKALARHANIRPLITLTVWKELQKENTEFFRAYLRTVPPKPFLAKFRRSAPTITRRRQQKEQGTARLAFPPTDTFSLFKPYSLSLLSNHRRKQSIFLFWSFSCRTQLRLSDHYWTPVMTTETNTLSYWLNWRFFVCALFLSTFMLVAALLIWKYEGSKRRKPGSTDHSQDSVGSLYDDELWQPCLKPIHPAWLLAYRTLAFAVLFALILSETIVKGGRIFLFYTQWTFTLVTLYFGLATSFSIYGCCRKGNNNSSSTEHTSLDAERGNYVPPALNEGSPNASNTAKCSNSSEDFHTRKAAGVGGYACQIIFQVSAGAVVLTDIVFWTILYPYLLSRSRGLSFFVVTMHSVNAVCLLGESILNGLVCWGWVDEYPLFWSFCSSVQNEAVSVAKIVPAVISGTQLMRFPEPHLFVSKSRVWRT</sequence>
<dbReference type="PANTHER" id="PTHR12242">
    <property type="entry name" value="OS02G0130600 PROTEIN-RELATED"/>
    <property type="match status" value="1"/>
</dbReference>
<dbReference type="Proteomes" id="UP000685013">
    <property type="component" value="Chromosome 12"/>
</dbReference>